<evidence type="ECO:0000256" key="1">
    <source>
        <dbReference type="ARBA" id="ARBA00009981"/>
    </source>
</evidence>
<dbReference type="Proteomes" id="UP000250028">
    <property type="component" value="Unassembled WGS sequence"/>
</dbReference>
<proteinExistence type="inferred from homology"/>
<protein>
    <recommendedName>
        <fullName evidence="2">Antitoxin</fullName>
    </recommendedName>
</protein>
<accession>A0A2Y8ZUB3</accession>
<dbReference type="RefSeq" id="WP_170119733.1">
    <property type="nucleotide sequence ID" value="NZ_QGDN01000001.1"/>
</dbReference>
<dbReference type="Pfam" id="PF02604">
    <property type="entry name" value="PhdYeFM_antitox"/>
    <property type="match status" value="1"/>
</dbReference>
<dbReference type="InterPro" id="IPR006442">
    <property type="entry name" value="Antitoxin_Phd/YefM"/>
</dbReference>
<dbReference type="SUPFAM" id="SSF143120">
    <property type="entry name" value="YefM-like"/>
    <property type="match status" value="1"/>
</dbReference>
<dbReference type="InterPro" id="IPR036165">
    <property type="entry name" value="YefM-like_sf"/>
</dbReference>
<organism evidence="3 4">
    <name type="scientific">Branchiibius hedensis</name>
    <dbReference type="NCBI Taxonomy" id="672460"/>
    <lineage>
        <taxon>Bacteria</taxon>
        <taxon>Bacillati</taxon>
        <taxon>Actinomycetota</taxon>
        <taxon>Actinomycetes</taxon>
        <taxon>Micrococcales</taxon>
        <taxon>Dermacoccaceae</taxon>
        <taxon>Branchiibius</taxon>
    </lineage>
</organism>
<dbReference type="NCBIfam" id="TIGR01552">
    <property type="entry name" value="phd_fam"/>
    <property type="match status" value="1"/>
</dbReference>
<evidence type="ECO:0000256" key="2">
    <source>
        <dbReference type="RuleBase" id="RU362080"/>
    </source>
</evidence>
<name>A0A2Y8ZUB3_9MICO</name>
<dbReference type="Gene3D" id="3.40.1620.10">
    <property type="entry name" value="YefM-like domain"/>
    <property type="match status" value="1"/>
</dbReference>
<gene>
    <name evidence="3" type="ORF">SAMN04489750_0719</name>
</gene>
<keyword evidence="4" id="KW-1185">Reference proteome</keyword>
<evidence type="ECO:0000313" key="4">
    <source>
        <dbReference type="Proteomes" id="UP000250028"/>
    </source>
</evidence>
<comment type="function">
    <text evidence="2">Antitoxin component of a type II toxin-antitoxin (TA) system.</text>
</comment>
<dbReference type="InterPro" id="IPR051416">
    <property type="entry name" value="phD-YefM_TA_antitoxins"/>
</dbReference>
<evidence type="ECO:0000313" key="3">
    <source>
        <dbReference type="EMBL" id="SSA33437.1"/>
    </source>
</evidence>
<sequence length="96" mass="10720">MTTSVSATVARQTLPAQLDRVEAGEQVEITRHGKVVAVLVSPDQVRIRRTSKVWERADEIGRQLEEARNRPLDEVGLLGAERAEELVREVYAGRAE</sequence>
<dbReference type="AlphaFoldDB" id="A0A2Y8ZUB3"/>
<dbReference type="EMBL" id="UESZ01000001">
    <property type="protein sequence ID" value="SSA33437.1"/>
    <property type="molecule type" value="Genomic_DNA"/>
</dbReference>
<reference evidence="4" key="1">
    <citation type="submission" date="2016-10" db="EMBL/GenBank/DDBJ databases">
        <authorList>
            <person name="Varghese N."/>
            <person name="Submissions S."/>
        </authorList>
    </citation>
    <scope>NUCLEOTIDE SEQUENCE [LARGE SCALE GENOMIC DNA]</scope>
    <source>
        <strain evidence="4">DSM 22951</strain>
    </source>
</reference>
<dbReference type="PANTHER" id="PTHR35377">
    <property type="entry name" value="ANTITOXIN VAPB49-RELATED-RELATED"/>
    <property type="match status" value="1"/>
</dbReference>
<dbReference type="PANTHER" id="PTHR35377:SF8">
    <property type="entry name" value="ANTITOXIN VAPB22"/>
    <property type="match status" value="1"/>
</dbReference>
<comment type="similarity">
    <text evidence="1 2">Belongs to the phD/YefM antitoxin family.</text>
</comment>